<feature type="region of interest" description="Disordered" evidence="1">
    <location>
        <begin position="33"/>
        <end position="52"/>
    </location>
</feature>
<comment type="caution">
    <text evidence="2">The sequence shown here is derived from an EMBL/GenBank/DDBJ whole genome shotgun (WGS) entry which is preliminary data.</text>
</comment>
<feature type="compositionally biased region" description="Basic and acidic residues" evidence="1">
    <location>
        <begin position="236"/>
        <end position="253"/>
    </location>
</feature>
<feature type="region of interest" description="Disordered" evidence="1">
    <location>
        <begin position="230"/>
        <end position="253"/>
    </location>
</feature>
<proteinExistence type="predicted"/>
<dbReference type="EMBL" id="MU864461">
    <property type="protein sequence ID" value="KAK4185104.1"/>
    <property type="molecule type" value="Genomic_DNA"/>
</dbReference>
<dbReference type="Proteomes" id="UP001302126">
    <property type="component" value="Unassembled WGS sequence"/>
</dbReference>
<keyword evidence="3" id="KW-1185">Reference proteome</keyword>
<evidence type="ECO:0000313" key="3">
    <source>
        <dbReference type="Proteomes" id="UP001302126"/>
    </source>
</evidence>
<reference evidence="2" key="1">
    <citation type="journal article" date="2023" name="Mol. Phylogenet. Evol.">
        <title>Genome-scale phylogeny and comparative genomics of the fungal order Sordariales.</title>
        <authorList>
            <person name="Hensen N."/>
            <person name="Bonometti L."/>
            <person name="Westerberg I."/>
            <person name="Brannstrom I.O."/>
            <person name="Guillou S."/>
            <person name="Cros-Aarteil S."/>
            <person name="Calhoun S."/>
            <person name="Haridas S."/>
            <person name="Kuo A."/>
            <person name="Mondo S."/>
            <person name="Pangilinan J."/>
            <person name="Riley R."/>
            <person name="LaButti K."/>
            <person name="Andreopoulos B."/>
            <person name="Lipzen A."/>
            <person name="Chen C."/>
            <person name="Yan M."/>
            <person name="Daum C."/>
            <person name="Ng V."/>
            <person name="Clum A."/>
            <person name="Steindorff A."/>
            <person name="Ohm R.A."/>
            <person name="Martin F."/>
            <person name="Silar P."/>
            <person name="Natvig D.O."/>
            <person name="Lalanne C."/>
            <person name="Gautier V."/>
            <person name="Ament-Velasquez S.L."/>
            <person name="Kruys A."/>
            <person name="Hutchinson M.I."/>
            <person name="Powell A.J."/>
            <person name="Barry K."/>
            <person name="Miller A.N."/>
            <person name="Grigoriev I.V."/>
            <person name="Debuchy R."/>
            <person name="Gladieux P."/>
            <person name="Hiltunen Thoren M."/>
            <person name="Johannesson H."/>
        </authorList>
    </citation>
    <scope>NUCLEOTIDE SEQUENCE</scope>
    <source>
        <strain evidence="2">PSN309</strain>
    </source>
</reference>
<evidence type="ECO:0000313" key="2">
    <source>
        <dbReference type="EMBL" id="KAK4185104.1"/>
    </source>
</evidence>
<name>A0AAN6WN37_9PEZI</name>
<feature type="region of interest" description="Disordered" evidence="1">
    <location>
        <begin position="294"/>
        <end position="377"/>
    </location>
</feature>
<protein>
    <submittedName>
        <fullName evidence="2">Uncharacterized protein</fullName>
    </submittedName>
</protein>
<dbReference type="AlphaFoldDB" id="A0AAN6WN37"/>
<evidence type="ECO:0000256" key="1">
    <source>
        <dbReference type="SAM" id="MobiDB-lite"/>
    </source>
</evidence>
<feature type="compositionally biased region" description="Basic and acidic residues" evidence="1">
    <location>
        <begin position="308"/>
        <end position="325"/>
    </location>
</feature>
<accession>A0AAN6WN37</accession>
<sequence length="377" mass="42784">MYRHYIDELPFLACAGHGADIVSDLSPALRSERSLVPSDRTKTPSARPAKPCQAKHFDGGPCPLLTEEHIDCRWCPAHAEAKHHLQNKINTWKKRVDDFGTRTLFEKNDDVWGLVEETGFANTVIAWRLTIMFTFYTDGDPGHIQAVASVAAGRSNFVGRLRELGDSGEGLVDIQDEMEALIYDDYHLDQIGGERIPPLTESGTPYPTLAELLTREALRVGEVDLTDVVMTKPRPPKPEKPEPRKRYIYNPDDHPDYKELAERYGLELSGGWSPEDAPIYQELDRRWREERGLPPLKEEEITEDPEKEFDFSWDERATTEVHPSELEPWDGTAGDYVEDFESTSGRDGEGDWSDWNPEPEEGETPDATMRSLDDSEV</sequence>
<reference evidence="2" key="2">
    <citation type="submission" date="2023-05" db="EMBL/GenBank/DDBJ databases">
        <authorList>
            <consortium name="Lawrence Berkeley National Laboratory"/>
            <person name="Steindorff A."/>
            <person name="Hensen N."/>
            <person name="Bonometti L."/>
            <person name="Westerberg I."/>
            <person name="Brannstrom I.O."/>
            <person name="Guillou S."/>
            <person name="Cros-Aarteil S."/>
            <person name="Calhoun S."/>
            <person name="Haridas S."/>
            <person name="Kuo A."/>
            <person name="Mondo S."/>
            <person name="Pangilinan J."/>
            <person name="Riley R."/>
            <person name="Labutti K."/>
            <person name="Andreopoulos B."/>
            <person name="Lipzen A."/>
            <person name="Chen C."/>
            <person name="Yanf M."/>
            <person name="Daum C."/>
            <person name="Ng V."/>
            <person name="Clum A."/>
            <person name="Ohm R."/>
            <person name="Martin F."/>
            <person name="Silar P."/>
            <person name="Natvig D."/>
            <person name="Lalanne C."/>
            <person name="Gautier V."/>
            <person name="Ament-Velasquez S.L."/>
            <person name="Kruys A."/>
            <person name="Hutchinson M.I."/>
            <person name="Powell A.J."/>
            <person name="Barry K."/>
            <person name="Miller A.N."/>
            <person name="Grigoriev I.V."/>
            <person name="Debuchy R."/>
            <person name="Gladieux P."/>
            <person name="Thoren M.H."/>
            <person name="Johannesson H."/>
        </authorList>
    </citation>
    <scope>NUCLEOTIDE SEQUENCE</scope>
    <source>
        <strain evidence="2">PSN309</strain>
    </source>
</reference>
<organism evidence="2 3">
    <name type="scientific">Podospora australis</name>
    <dbReference type="NCBI Taxonomy" id="1536484"/>
    <lineage>
        <taxon>Eukaryota</taxon>
        <taxon>Fungi</taxon>
        <taxon>Dikarya</taxon>
        <taxon>Ascomycota</taxon>
        <taxon>Pezizomycotina</taxon>
        <taxon>Sordariomycetes</taxon>
        <taxon>Sordariomycetidae</taxon>
        <taxon>Sordariales</taxon>
        <taxon>Podosporaceae</taxon>
        <taxon>Podospora</taxon>
    </lineage>
</organism>
<gene>
    <name evidence="2" type="ORF">QBC35DRAFT_454584</name>
</gene>